<evidence type="ECO:0000313" key="2">
    <source>
        <dbReference type="EMBL" id="KAB0665660.1"/>
    </source>
</evidence>
<dbReference type="Proteomes" id="UP000420562">
    <property type="component" value="Unassembled WGS sequence"/>
</dbReference>
<comment type="caution">
    <text evidence="2">The sequence shown here is derived from an EMBL/GenBank/DDBJ whole genome shotgun (WGS) entry which is preliminary data.</text>
</comment>
<name>A0A7J4ZR64_9BACT</name>
<dbReference type="AlphaFoldDB" id="A0A7J4ZR64"/>
<keyword evidence="3" id="KW-1185">Reference proteome</keyword>
<protein>
    <submittedName>
        <fullName evidence="2">Uncharacterized protein</fullName>
    </submittedName>
</protein>
<dbReference type="EMBL" id="VZQZ01000004">
    <property type="protein sequence ID" value="KAB0665660.1"/>
    <property type="molecule type" value="Genomic_DNA"/>
</dbReference>
<dbReference type="RefSeq" id="WP_151128101.1">
    <property type="nucleotide sequence ID" value="NZ_VZQZ01000004.1"/>
</dbReference>
<reference evidence="2 3" key="1">
    <citation type="submission" date="2019-09" db="EMBL/GenBank/DDBJ databases">
        <title>Geobacter sp. Red96, a novel strain isolated from paddy soil.</title>
        <authorList>
            <person name="Xu Z."/>
            <person name="Masuda Y."/>
            <person name="Itoh H."/>
            <person name="Senoo K."/>
        </authorList>
    </citation>
    <scope>NUCLEOTIDE SEQUENCE [LARGE SCALE GENOMIC DNA]</scope>
    <source>
        <strain evidence="2 3">Red96</strain>
    </source>
</reference>
<evidence type="ECO:0000313" key="3">
    <source>
        <dbReference type="Proteomes" id="UP000420562"/>
    </source>
</evidence>
<sequence length="116" mass="12950">MTPLQNKKLAAIEGKLLDVFLEEADPDKWTQIKADDPVKEQQFARGNRYWQAKVANQTMALLTRIVAYRAKSTETGGASSAVDDDKQMKADMKAAEKKVKERLGSARLSLVKKRAV</sequence>
<organism evidence="2 3">
    <name type="scientific">Oryzomonas japonica</name>
    <dbReference type="NCBI Taxonomy" id="2603858"/>
    <lineage>
        <taxon>Bacteria</taxon>
        <taxon>Pseudomonadati</taxon>
        <taxon>Thermodesulfobacteriota</taxon>
        <taxon>Desulfuromonadia</taxon>
        <taxon>Geobacterales</taxon>
        <taxon>Geobacteraceae</taxon>
        <taxon>Oryzomonas</taxon>
    </lineage>
</organism>
<feature type="compositionally biased region" description="Basic and acidic residues" evidence="1">
    <location>
        <begin position="83"/>
        <end position="96"/>
    </location>
</feature>
<gene>
    <name evidence="2" type="ORF">F6V25_08025</name>
</gene>
<accession>A0A7J4ZR64</accession>
<proteinExistence type="predicted"/>
<feature type="region of interest" description="Disordered" evidence="1">
    <location>
        <begin position="72"/>
        <end position="96"/>
    </location>
</feature>
<evidence type="ECO:0000256" key="1">
    <source>
        <dbReference type="SAM" id="MobiDB-lite"/>
    </source>
</evidence>